<keyword evidence="4" id="KW-1185">Reference proteome</keyword>
<feature type="transmembrane region" description="Helical" evidence="2">
    <location>
        <begin position="122"/>
        <end position="147"/>
    </location>
</feature>
<accession>A0ABR1XF07</accession>
<dbReference type="EMBL" id="JBBWUH010000017">
    <property type="protein sequence ID" value="KAK8151503.1"/>
    <property type="molecule type" value="Genomic_DNA"/>
</dbReference>
<evidence type="ECO:0000256" key="2">
    <source>
        <dbReference type="SAM" id="Phobius"/>
    </source>
</evidence>
<name>A0ABR1XF07_9PEZI</name>
<feature type="region of interest" description="Disordered" evidence="1">
    <location>
        <begin position="48"/>
        <end position="73"/>
    </location>
</feature>
<comment type="caution">
    <text evidence="3">The sequence shown here is derived from an EMBL/GenBank/DDBJ whole genome shotgun (WGS) entry which is preliminary data.</text>
</comment>
<keyword evidence="2" id="KW-1133">Transmembrane helix</keyword>
<proteinExistence type="predicted"/>
<gene>
    <name evidence="3" type="ORF">IWX90DRAFT_94220</name>
</gene>
<organism evidence="3 4">
    <name type="scientific">Phyllosticta citrichinensis</name>
    <dbReference type="NCBI Taxonomy" id="1130410"/>
    <lineage>
        <taxon>Eukaryota</taxon>
        <taxon>Fungi</taxon>
        <taxon>Dikarya</taxon>
        <taxon>Ascomycota</taxon>
        <taxon>Pezizomycotina</taxon>
        <taxon>Dothideomycetes</taxon>
        <taxon>Dothideomycetes incertae sedis</taxon>
        <taxon>Botryosphaeriales</taxon>
        <taxon>Phyllostictaceae</taxon>
        <taxon>Phyllosticta</taxon>
    </lineage>
</organism>
<evidence type="ECO:0000313" key="4">
    <source>
        <dbReference type="Proteomes" id="UP001456524"/>
    </source>
</evidence>
<sequence>MPQYPVTNKWRKMQHSVLFPWSWRGPMQVFVFHLFLVQMINPPRCRDRPMARSRHNQPIQTKKTETRPKGTWHAPDTSLVQLDRKLQEPRHGRGIIHIGPPRPHVSRKLSYPSPPPLPASNLATLCSSIWIGCKAFTFFFFFFSFFLSLGFRETTSLCALDMERLDGPPTLHPLYSTIARISIRHKSAISDQTHPQPFSTSPSTLSQPLATLPVPPVGLPTFAASARRKPGSAARLFQTGRSRAQEQASPGHLIRRKPIRSCWVGPMTCEGKRPSSSFRLRPFFRCHGDERWGLDVEVLIVGL</sequence>
<keyword evidence="2" id="KW-0812">Transmembrane</keyword>
<feature type="transmembrane region" description="Helical" evidence="2">
    <location>
        <begin position="21"/>
        <end position="40"/>
    </location>
</feature>
<dbReference type="Proteomes" id="UP001456524">
    <property type="component" value="Unassembled WGS sequence"/>
</dbReference>
<reference evidence="3 4" key="1">
    <citation type="journal article" date="2022" name="G3 (Bethesda)">
        <title>Enemy or ally: a genomic approach to elucidate the lifestyle of Phyllosticta citrichinaensis.</title>
        <authorList>
            <person name="Buijs V.A."/>
            <person name="Groenewald J.Z."/>
            <person name="Haridas S."/>
            <person name="LaButti K.M."/>
            <person name="Lipzen A."/>
            <person name="Martin F.M."/>
            <person name="Barry K."/>
            <person name="Grigoriev I.V."/>
            <person name="Crous P.W."/>
            <person name="Seidl M.F."/>
        </authorList>
    </citation>
    <scope>NUCLEOTIDE SEQUENCE [LARGE SCALE GENOMIC DNA]</scope>
    <source>
        <strain evidence="3 4">CBS 129764</strain>
    </source>
</reference>
<evidence type="ECO:0000256" key="1">
    <source>
        <dbReference type="SAM" id="MobiDB-lite"/>
    </source>
</evidence>
<protein>
    <submittedName>
        <fullName evidence="3">Uncharacterized protein</fullName>
    </submittedName>
</protein>
<keyword evidence="2" id="KW-0472">Membrane</keyword>
<evidence type="ECO:0000313" key="3">
    <source>
        <dbReference type="EMBL" id="KAK8151503.1"/>
    </source>
</evidence>